<sequence length="159" mass="17954">MDDSPTISSKLILPPDVLYEIAQILGKHGAEPTLLNLSLTSTRTYCPTTPLLFRKKHLVMDDDVVGDLLDFYSIGFPPRQNLRPRQRSAVNKDRLQGDTWNPKVIASSKSGRTAWKCQWTETLHIYLGLGSIFAIGGGYSDLPLRGHWAYRREMQRAPD</sequence>
<organism evidence="1 2">
    <name type="scientific">Tremella mesenterica</name>
    <name type="common">Jelly fungus</name>
    <dbReference type="NCBI Taxonomy" id="5217"/>
    <lineage>
        <taxon>Eukaryota</taxon>
        <taxon>Fungi</taxon>
        <taxon>Dikarya</taxon>
        <taxon>Basidiomycota</taxon>
        <taxon>Agaricomycotina</taxon>
        <taxon>Tremellomycetes</taxon>
        <taxon>Tremellales</taxon>
        <taxon>Tremellaceae</taxon>
        <taxon>Tremella</taxon>
    </lineage>
</organism>
<dbReference type="AlphaFoldDB" id="A0A4Q1BHD7"/>
<evidence type="ECO:0000313" key="2">
    <source>
        <dbReference type="Proteomes" id="UP000289152"/>
    </source>
</evidence>
<gene>
    <name evidence="1" type="ORF">M231_05711</name>
</gene>
<proteinExistence type="predicted"/>
<protein>
    <recommendedName>
        <fullName evidence="3">F-box domain-containing protein</fullName>
    </recommendedName>
</protein>
<dbReference type="Proteomes" id="UP000289152">
    <property type="component" value="Unassembled WGS sequence"/>
</dbReference>
<evidence type="ECO:0000313" key="1">
    <source>
        <dbReference type="EMBL" id="RXK37004.1"/>
    </source>
</evidence>
<dbReference type="InParanoid" id="A0A4Q1BHD7"/>
<dbReference type="EMBL" id="SDIL01000080">
    <property type="protein sequence ID" value="RXK37004.1"/>
    <property type="molecule type" value="Genomic_DNA"/>
</dbReference>
<name>A0A4Q1BHD7_TREME</name>
<dbReference type="VEuPathDB" id="FungiDB:TREMEDRAFT_65821"/>
<accession>A0A4Q1BHD7</accession>
<evidence type="ECO:0008006" key="3">
    <source>
        <dbReference type="Google" id="ProtNLM"/>
    </source>
</evidence>
<comment type="caution">
    <text evidence="1">The sequence shown here is derived from an EMBL/GenBank/DDBJ whole genome shotgun (WGS) entry which is preliminary data.</text>
</comment>
<reference evidence="1 2" key="1">
    <citation type="submission" date="2016-06" db="EMBL/GenBank/DDBJ databases">
        <title>Evolution of pathogenesis and genome organization in the Tremellales.</title>
        <authorList>
            <person name="Cuomo C."/>
            <person name="Litvintseva A."/>
            <person name="Heitman J."/>
            <person name="Chen Y."/>
            <person name="Sun S."/>
            <person name="Springer D."/>
            <person name="Dromer F."/>
            <person name="Young S."/>
            <person name="Zeng Q."/>
            <person name="Chapman S."/>
            <person name="Gujja S."/>
            <person name="Saif S."/>
            <person name="Birren B."/>
        </authorList>
    </citation>
    <scope>NUCLEOTIDE SEQUENCE [LARGE SCALE GENOMIC DNA]</scope>
    <source>
        <strain evidence="1 2">ATCC 28783</strain>
    </source>
</reference>
<keyword evidence="2" id="KW-1185">Reference proteome</keyword>